<evidence type="ECO:0000313" key="4">
    <source>
        <dbReference type="Proteomes" id="UP000325292"/>
    </source>
</evidence>
<proteinExistence type="predicted"/>
<feature type="domain" description="PAS" evidence="1">
    <location>
        <begin position="333"/>
        <end position="378"/>
    </location>
</feature>
<dbReference type="PROSITE" id="PS50112">
    <property type="entry name" value="PAS"/>
    <property type="match status" value="1"/>
</dbReference>
<reference evidence="3 4" key="1">
    <citation type="journal article" date="2019" name="Sci. Rep.">
        <title>Sulfobacillus thermotolerans: new insights into resistance and metabolic capacities of acidophilic chemolithotrophs.</title>
        <authorList>
            <person name="Panyushkina A.E."/>
            <person name="Babenko V.V."/>
            <person name="Nikitina A.S."/>
            <person name="Selezneva O.V."/>
            <person name="Tsaplina I.A."/>
            <person name="Letarova M.A."/>
            <person name="Kostryukova E.S."/>
            <person name="Letarov A.V."/>
        </authorList>
    </citation>
    <scope>NUCLEOTIDE SEQUENCE [LARGE SCALE GENOMIC DNA]</scope>
    <source>
        <strain evidence="3 4">Kr1</strain>
    </source>
</reference>
<dbReference type="SUPFAM" id="SSF55785">
    <property type="entry name" value="PYP-like sensor domain (PAS domain)"/>
    <property type="match status" value="1"/>
</dbReference>
<accession>A0ABN5H1C4</accession>
<dbReference type="Proteomes" id="UP000325292">
    <property type="component" value="Chromosome"/>
</dbReference>
<organism evidence="3 4">
    <name type="scientific">Sulfobacillus thermotolerans</name>
    <dbReference type="NCBI Taxonomy" id="338644"/>
    <lineage>
        <taxon>Bacteria</taxon>
        <taxon>Bacillati</taxon>
        <taxon>Bacillota</taxon>
        <taxon>Clostridia</taxon>
        <taxon>Eubacteriales</taxon>
        <taxon>Clostridiales Family XVII. Incertae Sedis</taxon>
        <taxon>Sulfobacillus</taxon>
    </lineage>
</organism>
<dbReference type="InterPro" id="IPR010982">
    <property type="entry name" value="Lambda_DNA-bd_dom_sf"/>
</dbReference>
<dbReference type="InterPro" id="IPR041025">
    <property type="entry name" value="HNH_repeat"/>
</dbReference>
<name>A0ABN5H1C4_9FIRM</name>
<dbReference type="CDD" id="cd00093">
    <property type="entry name" value="HTH_XRE"/>
    <property type="match status" value="1"/>
</dbReference>
<evidence type="ECO:0000259" key="2">
    <source>
        <dbReference type="PROSITE" id="PS50943"/>
    </source>
</evidence>
<dbReference type="InterPro" id="IPR001387">
    <property type="entry name" value="Cro/C1-type_HTH"/>
</dbReference>
<dbReference type="CDD" id="cd00130">
    <property type="entry name" value="PAS"/>
    <property type="match status" value="1"/>
</dbReference>
<dbReference type="Pfam" id="PF18780">
    <property type="entry name" value="HNH_repeat"/>
    <property type="match status" value="1"/>
</dbReference>
<dbReference type="EMBL" id="CP019454">
    <property type="protein sequence ID" value="AUW93846.1"/>
    <property type="molecule type" value="Genomic_DNA"/>
</dbReference>
<dbReference type="SUPFAM" id="SSF47413">
    <property type="entry name" value="lambda repressor-like DNA-binding domains"/>
    <property type="match status" value="1"/>
</dbReference>
<dbReference type="Gene3D" id="1.10.260.40">
    <property type="entry name" value="lambda repressor-like DNA-binding domains"/>
    <property type="match status" value="1"/>
</dbReference>
<evidence type="ECO:0000259" key="1">
    <source>
        <dbReference type="PROSITE" id="PS50112"/>
    </source>
</evidence>
<sequence length="451" mass="50969">MDEERKMPKQRWDAHRVTSALHERQAKGLSMASERVRIEDSALWAAARRYYKSWAKALEASDIAEELGHKGPKEERWSRERIIAEIQSYAERGEPLYAHHMRSQNNKLVSAATYYFGSWSRALEAAGFNAEAVRASIPWSAERVQTLLQDAYASGADLRDSSARFWNRALYRAACDHFGSWSRAVELATGSQAVRAERWTKERVLALLRNYLSHGFTVKETLAYHPRLSQAIADTFGDWENVAREFGPTPDWDHNQVSVRLRRFREARGWSQADLAEAIRWPLFLVESYESGLVPVPWAAVWAWAKATSHRSEAIRWAKRGLGLSFRRRLSASKAVKKDVTTASNSPCFVVGQNGHIQFWSESLSQLTGLSRERVEGQLCADIVRTSRIDGTPYCGSPCPVRKEGLGTSAPVLVMSGPETKAPVRFHMAIDGHSGAITHWVEPTRYQDIRG</sequence>
<feature type="domain" description="HTH cro/C1-type" evidence="2">
    <location>
        <begin position="261"/>
        <end position="279"/>
    </location>
</feature>
<dbReference type="Pfam" id="PF13560">
    <property type="entry name" value="HTH_31"/>
    <property type="match status" value="1"/>
</dbReference>
<dbReference type="PROSITE" id="PS50943">
    <property type="entry name" value="HTH_CROC1"/>
    <property type="match status" value="1"/>
</dbReference>
<dbReference type="InterPro" id="IPR035965">
    <property type="entry name" value="PAS-like_dom_sf"/>
</dbReference>
<gene>
    <name evidence="3" type="ORF">BXT84_07735</name>
</gene>
<evidence type="ECO:0008006" key="5">
    <source>
        <dbReference type="Google" id="ProtNLM"/>
    </source>
</evidence>
<dbReference type="InterPro" id="IPR000014">
    <property type="entry name" value="PAS"/>
</dbReference>
<protein>
    <recommendedName>
        <fullName evidence="5">PAS domain-containing protein</fullName>
    </recommendedName>
</protein>
<keyword evidence="4" id="KW-1185">Reference proteome</keyword>
<evidence type="ECO:0000313" key="3">
    <source>
        <dbReference type="EMBL" id="AUW93846.1"/>
    </source>
</evidence>